<dbReference type="EMBL" id="JACGWN010000002">
    <property type="protein sequence ID" value="KAL0458535.1"/>
    <property type="molecule type" value="Genomic_DNA"/>
</dbReference>
<gene>
    <name evidence="1" type="ORF">Slati_0480700</name>
</gene>
<reference evidence="1" key="1">
    <citation type="submission" date="2020-06" db="EMBL/GenBank/DDBJ databases">
        <authorList>
            <person name="Li T."/>
            <person name="Hu X."/>
            <person name="Zhang T."/>
            <person name="Song X."/>
            <person name="Zhang H."/>
            <person name="Dai N."/>
            <person name="Sheng W."/>
            <person name="Hou X."/>
            <person name="Wei L."/>
        </authorList>
    </citation>
    <scope>NUCLEOTIDE SEQUENCE</scope>
    <source>
        <strain evidence="1">KEN1</strain>
        <tissue evidence="1">Leaf</tissue>
    </source>
</reference>
<protein>
    <submittedName>
        <fullName evidence="1">Uncharacterized protein</fullName>
    </submittedName>
</protein>
<dbReference type="AlphaFoldDB" id="A0AAW2Y0M1"/>
<evidence type="ECO:0000313" key="1">
    <source>
        <dbReference type="EMBL" id="KAL0458535.1"/>
    </source>
</evidence>
<proteinExistence type="predicted"/>
<sequence length="83" mass="9021">MDYQDEVAKIVGPYFQNGFAACKEQFMAQGYPPAGEETSFLDLGAAMENAPDPFVETLAPVSGDLPPRLDHLISPSLFNCDHS</sequence>
<name>A0AAW2Y0M1_9LAMI</name>
<organism evidence="1">
    <name type="scientific">Sesamum latifolium</name>
    <dbReference type="NCBI Taxonomy" id="2727402"/>
    <lineage>
        <taxon>Eukaryota</taxon>
        <taxon>Viridiplantae</taxon>
        <taxon>Streptophyta</taxon>
        <taxon>Embryophyta</taxon>
        <taxon>Tracheophyta</taxon>
        <taxon>Spermatophyta</taxon>
        <taxon>Magnoliopsida</taxon>
        <taxon>eudicotyledons</taxon>
        <taxon>Gunneridae</taxon>
        <taxon>Pentapetalae</taxon>
        <taxon>asterids</taxon>
        <taxon>lamiids</taxon>
        <taxon>Lamiales</taxon>
        <taxon>Pedaliaceae</taxon>
        <taxon>Sesamum</taxon>
    </lineage>
</organism>
<accession>A0AAW2Y0M1</accession>
<comment type="caution">
    <text evidence="1">The sequence shown here is derived from an EMBL/GenBank/DDBJ whole genome shotgun (WGS) entry which is preliminary data.</text>
</comment>
<reference evidence="1" key="2">
    <citation type="journal article" date="2024" name="Plant">
        <title>Genomic evolution and insights into agronomic trait innovations of Sesamum species.</title>
        <authorList>
            <person name="Miao H."/>
            <person name="Wang L."/>
            <person name="Qu L."/>
            <person name="Liu H."/>
            <person name="Sun Y."/>
            <person name="Le M."/>
            <person name="Wang Q."/>
            <person name="Wei S."/>
            <person name="Zheng Y."/>
            <person name="Lin W."/>
            <person name="Duan Y."/>
            <person name="Cao H."/>
            <person name="Xiong S."/>
            <person name="Wang X."/>
            <person name="Wei L."/>
            <person name="Li C."/>
            <person name="Ma Q."/>
            <person name="Ju M."/>
            <person name="Zhao R."/>
            <person name="Li G."/>
            <person name="Mu C."/>
            <person name="Tian Q."/>
            <person name="Mei H."/>
            <person name="Zhang T."/>
            <person name="Gao T."/>
            <person name="Zhang H."/>
        </authorList>
    </citation>
    <scope>NUCLEOTIDE SEQUENCE</scope>
    <source>
        <strain evidence="1">KEN1</strain>
    </source>
</reference>